<reference evidence="1 2" key="1">
    <citation type="submission" date="2019-03" db="EMBL/GenBank/DDBJ databases">
        <authorList>
            <person name="Li J."/>
        </authorList>
    </citation>
    <scope>NUCLEOTIDE SEQUENCE [LARGE SCALE GENOMIC DNA]</scope>
    <source>
        <strain evidence="1 2">3058</strain>
    </source>
</reference>
<dbReference type="CDD" id="cd00920">
    <property type="entry name" value="Cupredoxin"/>
    <property type="match status" value="1"/>
</dbReference>
<dbReference type="EMBL" id="SRPG01000345">
    <property type="protein sequence ID" value="TGN43639.1"/>
    <property type="molecule type" value="Genomic_DNA"/>
</dbReference>
<dbReference type="Proteomes" id="UP000297972">
    <property type="component" value="Unassembled WGS sequence"/>
</dbReference>
<dbReference type="RefSeq" id="WP_135819110.1">
    <property type="nucleotide sequence ID" value="NZ_SRPG01000345.1"/>
</dbReference>
<dbReference type="SUPFAM" id="SSF49503">
    <property type="entry name" value="Cupredoxins"/>
    <property type="match status" value="1"/>
</dbReference>
<evidence type="ECO:0000313" key="1">
    <source>
        <dbReference type="EMBL" id="TGN43639.1"/>
    </source>
</evidence>
<accession>A0A4Z1BVQ4</accession>
<comment type="caution">
    <text evidence="1">The sequence shown here is derived from an EMBL/GenBank/DDBJ whole genome shotgun (WGS) entry which is preliminary data.</text>
</comment>
<protein>
    <recommendedName>
        <fullName evidence="3">EfeO-type cupredoxin-like domain-containing protein</fullName>
    </recommendedName>
</protein>
<sequence length="167" mass="17773">MPIGNSANSLKKPLLLSLRSAIFRVGVALGICLTGNAASAQEASPTDAVDGLVVAVEIGIGTVNGEMRCGPPRVRLPPADVFELNIINNADIPALFAAPKFFEAARILDRNGQAFNSVYGGFVVDPNETIEIVIQTPPVGEYYYVCSNQDEQPTIRSTGFLIVIPRS</sequence>
<gene>
    <name evidence="1" type="ORF">E4L95_20440</name>
</gene>
<evidence type="ECO:0008006" key="3">
    <source>
        <dbReference type="Google" id="ProtNLM"/>
    </source>
</evidence>
<evidence type="ECO:0000313" key="2">
    <source>
        <dbReference type="Proteomes" id="UP000297972"/>
    </source>
</evidence>
<dbReference type="AlphaFoldDB" id="A0A4Z1BVQ4"/>
<name>A0A4Z1BVQ4_9RHOB</name>
<dbReference type="InterPro" id="IPR008972">
    <property type="entry name" value="Cupredoxin"/>
</dbReference>
<organism evidence="1 2">
    <name type="scientific">Paracoccus liaowanqingii</name>
    <dbReference type="NCBI Taxonomy" id="2560053"/>
    <lineage>
        <taxon>Bacteria</taxon>
        <taxon>Pseudomonadati</taxon>
        <taxon>Pseudomonadota</taxon>
        <taxon>Alphaproteobacteria</taxon>
        <taxon>Rhodobacterales</taxon>
        <taxon>Paracoccaceae</taxon>
        <taxon>Paracoccus</taxon>
    </lineage>
</organism>
<keyword evidence="2" id="KW-1185">Reference proteome</keyword>
<dbReference type="Gene3D" id="2.60.40.420">
    <property type="entry name" value="Cupredoxins - blue copper proteins"/>
    <property type="match status" value="1"/>
</dbReference>
<proteinExistence type="predicted"/>